<dbReference type="EMBL" id="JABEVQ010000006">
    <property type="protein sequence ID" value="NWN92189.1"/>
    <property type="molecule type" value="Genomic_DNA"/>
</dbReference>
<sequence>MPAEITAIERLLKGGKLKVRRSPLWERICDENGVGQVIGREIHFTPEDRQRLRDYVKAEHNLDPQYDSRTGGRMVMARKDASEKLSRDSVFGHLLVMATAGRTTIRSSGEEVTTPPGSVLSVLPEHLDIAHLQSRKLVIIENGALMPFWADLQLTGSWQDAIILYRGHRENMRFVADIAREQPAQNLAWFFDFDPAGQAMALDQGRGSTLVPEAWSTFDKGTAYNQPGTYRNQTAALKRLKARASGELLKVAEHLEAEELALMQEHLVLRQVCLKALPVVL</sequence>
<dbReference type="InterPro" id="IPR055705">
    <property type="entry name" value="DUF7281"/>
</dbReference>
<dbReference type="Pfam" id="PF23947">
    <property type="entry name" value="DUF7281"/>
    <property type="match status" value="1"/>
</dbReference>
<dbReference type="AlphaFoldDB" id="A0A851HR38"/>
<keyword evidence="3" id="KW-1185">Reference proteome</keyword>
<evidence type="ECO:0000259" key="1">
    <source>
        <dbReference type="Pfam" id="PF23947"/>
    </source>
</evidence>
<organism evidence="2 3">
    <name type="scientific">Marinobacter adhaerens</name>
    <dbReference type="NCBI Taxonomy" id="1033846"/>
    <lineage>
        <taxon>Bacteria</taxon>
        <taxon>Pseudomonadati</taxon>
        <taxon>Pseudomonadota</taxon>
        <taxon>Gammaproteobacteria</taxon>
        <taxon>Pseudomonadales</taxon>
        <taxon>Marinobacteraceae</taxon>
        <taxon>Marinobacter</taxon>
    </lineage>
</organism>
<protein>
    <recommendedName>
        <fullName evidence="1">DUF7281 domain-containing protein</fullName>
    </recommendedName>
</protein>
<proteinExistence type="predicted"/>
<dbReference type="Proteomes" id="UP000536442">
    <property type="component" value="Unassembled WGS sequence"/>
</dbReference>
<reference evidence="2 3" key="1">
    <citation type="submission" date="2020-03" db="EMBL/GenBank/DDBJ databases">
        <title>Metagenomic, metatranscriptomic, and metabolomic analyses revealed the key microbes and metabolic features during the fermentation of ganjang, Korean traditional soy sauce.</title>
        <authorList>
            <person name="Chun B.H."/>
            <person name="Jeon C.O."/>
        </authorList>
    </citation>
    <scope>NUCLEOTIDE SEQUENCE [LARGE SCALE GENOMIC DNA]</scope>
    <source>
        <strain evidence="2 3">KG14</strain>
    </source>
</reference>
<feature type="domain" description="DUF7281" evidence="1">
    <location>
        <begin position="94"/>
        <end position="275"/>
    </location>
</feature>
<evidence type="ECO:0000313" key="2">
    <source>
        <dbReference type="EMBL" id="NWN92189.1"/>
    </source>
</evidence>
<evidence type="ECO:0000313" key="3">
    <source>
        <dbReference type="Proteomes" id="UP000536442"/>
    </source>
</evidence>
<name>A0A851HR38_9GAMM</name>
<gene>
    <name evidence="2" type="ORF">HLV39_11865</name>
</gene>
<accession>A0A851HR38</accession>
<comment type="caution">
    <text evidence="2">The sequence shown here is derived from an EMBL/GenBank/DDBJ whole genome shotgun (WGS) entry which is preliminary data.</text>
</comment>